<evidence type="ECO:0000313" key="2">
    <source>
        <dbReference type="Proteomes" id="UP001564626"/>
    </source>
</evidence>
<evidence type="ECO:0000313" key="1">
    <source>
        <dbReference type="EMBL" id="MEY8040529.1"/>
    </source>
</evidence>
<dbReference type="EMBL" id="JBGEHV010000023">
    <property type="protein sequence ID" value="MEY8040529.1"/>
    <property type="molecule type" value="Genomic_DNA"/>
</dbReference>
<dbReference type="RefSeq" id="WP_186361469.1">
    <property type="nucleotide sequence ID" value="NZ_BAABII010000018.1"/>
</dbReference>
<reference evidence="1 2" key="1">
    <citation type="submission" date="2024-08" db="EMBL/GenBank/DDBJ databases">
        <title>Genome mining of Saccharopolyspora cebuensis PGLac3 from Nigerian medicinal plant.</title>
        <authorList>
            <person name="Ezeobiora C.E."/>
            <person name="Igbokwe N.H."/>
            <person name="Amin D.H."/>
            <person name="Mendie U.E."/>
        </authorList>
    </citation>
    <scope>NUCLEOTIDE SEQUENCE [LARGE SCALE GENOMIC DNA]</scope>
    <source>
        <strain evidence="1 2">PGLac3</strain>
    </source>
</reference>
<organism evidence="1 2">
    <name type="scientific">Saccharopolyspora cebuensis</name>
    <dbReference type="NCBI Taxonomy" id="418759"/>
    <lineage>
        <taxon>Bacteria</taxon>
        <taxon>Bacillati</taxon>
        <taxon>Actinomycetota</taxon>
        <taxon>Actinomycetes</taxon>
        <taxon>Pseudonocardiales</taxon>
        <taxon>Pseudonocardiaceae</taxon>
        <taxon>Saccharopolyspora</taxon>
    </lineage>
</organism>
<comment type="caution">
    <text evidence="1">The sequence shown here is derived from an EMBL/GenBank/DDBJ whole genome shotgun (WGS) entry which is preliminary data.</text>
</comment>
<keyword evidence="1" id="KW-0489">Methyltransferase</keyword>
<protein>
    <submittedName>
        <fullName evidence="1">DNA modification methylase</fullName>
    </submittedName>
</protein>
<keyword evidence="2" id="KW-1185">Reference proteome</keyword>
<dbReference type="Proteomes" id="UP001564626">
    <property type="component" value="Unassembled WGS sequence"/>
</dbReference>
<gene>
    <name evidence="1" type="ORF">AB8O55_14065</name>
</gene>
<dbReference type="InterPro" id="IPR029063">
    <property type="entry name" value="SAM-dependent_MTases_sf"/>
</dbReference>
<proteinExistence type="predicted"/>
<dbReference type="GO" id="GO:0008168">
    <property type="term" value="F:methyltransferase activity"/>
    <property type="evidence" value="ECO:0007669"/>
    <property type="project" value="UniProtKB-KW"/>
</dbReference>
<dbReference type="GO" id="GO:0032259">
    <property type="term" value="P:methylation"/>
    <property type="evidence" value="ECO:0007669"/>
    <property type="project" value="UniProtKB-KW"/>
</dbReference>
<name>A0ABV4CIF8_9PSEU</name>
<sequence length="258" mass="27836">MPKNVVRPASVWATGSRSPRQQIVGRHIGATRSDNALTPTIARWVIQTYTDPGEIVCDPNPGPGLVVAEAVRAGRHALALPTQPRWESTLEANLDLARLAGSTGHATLLDSIDDPRATDLPGAVDLVLTGLRHTPTSDPSRVLVDLYEDLDAVADWVWPGGHIVITCRPWHRRGRLVDLPGQIHEAVDAVGLVPADHCIALIAPMHGQQLRPRRSTRMGDRPEGTDLHGCRTTLPTHLDVLVFQLPPAAGHEMKGGGQ</sequence>
<dbReference type="SUPFAM" id="SSF53335">
    <property type="entry name" value="S-adenosyl-L-methionine-dependent methyltransferases"/>
    <property type="match status" value="1"/>
</dbReference>
<accession>A0ABV4CIF8</accession>
<keyword evidence="1" id="KW-0808">Transferase</keyword>